<dbReference type="Gene3D" id="3.40.50.2000">
    <property type="entry name" value="Glycogen Phosphorylase B"/>
    <property type="match status" value="2"/>
</dbReference>
<dbReference type="SUPFAM" id="SSF53756">
    <property type="entry name" value="UDP-Glycosyltransferase/glycogen phosphorylase"/>
    <property type="match status" value="1"/>
</dbReference>
<dbReference type="PANTHER" id="PTHR12526">
    <property type="entry name" value="GLYCOSYLTRANSFERASE"/>
    <property type="match status" value="1"/>
</dbReference>
<dbReference type="PANTHER" id="PTHR12526:SF630">
    <property type="entry name" value="GLYCOSYLTRANSFERASE"/>
    <property type="match status" value="1"/>
</dbReference>
<protein>
    <submittedName>
        <fullName evidence="3">Glycosyltransferase family 4 protein</fullName>
    </submittedName>
</protein>
<dbReference type="InterPro" id="IPR001296">
    <property type="entry name" value="Glyco_trans_1"/>
</dbReference>
<accession>A0A940YLV4</accession>
<organism evidence="3 4">
    <name type="scientific">Ideonella aquatica</name>
    <dbReference type="NCBI Taxonomy" id="2824119"/>
    <lineage>
        <taxon>Bacteria</taxon>
        <taxon>Pseudomonadati</taxon>
        <taxon>Pseudomonadota</taxon>
        <taxon>Betaproteobacteria</taxon>
        <taxon>Burkholderiales</taxon>
        <taxon>Sphaerotilaceae</taxon>
        <taxon>Ideonella</taxon>
    </lineage>
</organism>
<proteinExistence type="predicted"/>
<sequence length="380" mass="41035">MSASPSALLLCERLDIAGGVERFACELANHLASQGWAVALGSLDTPREAVRYPLDPAVRVLCGPQRPAAAAARSRLGRLWAMARHQWRLGRVLAAQIRSTQADVVLLNGLTTAASVLPRLRRDQAARVVCCDHNHFFARSRFWQWLRARQYPRVAALVSLTQADAPRFARLHPVTRVIANASALQAAQAGVVEAPVVLAVGRHVAQKGFDRLLQAWAQVLPGRPQAELRLIGDGPLLAEHQALARQLGVADSVRFLPPTAAMAHAYRDSAVFVLPSRYEGMPLVLLEAQAMGLPAVAFDCPTGPADVIAPETGVLVPDGDIDGLARALGELLDDPARRQRLGAAAIERSQRLFSPQRHATAWTTLLQAVARRTPVPEVLA</sequence>
<evidence type="ECO:0000313" key="3">
    <source>
        <dbReference type="EMBL" id="MBQ0958328.1"/>
    </source>
</evidence>
<dbReference type="Pfam" id="PF00534">
    <property type="entry name" value="Glycos_transf_1"/>
    <property type="match status" value="1"/>
</dbReference>
<feature type="domain" description="Glycosyl transferase family 1" evidence="1">
    <location>
        <begin position="193"/>
        <end position="347"/>
    </location>
</feature>
<dbReference type="RefSeq" id="WP_210800841.1">
    <property type="nucleotide sequence ID" value="NZ_JAGQDE010000003.1"/>
</dbReference>
<evidence type="ECO:0000259" key="2">
    <source>
        <dbReference type="Pfam" id="PF13439"/>
    </source>
</evidence>
<keyword evidence="4" id="KW-1185">Reference proteome</keyword>
<dbReference type="GO" id="GO:0016757">
    <property type="term" value="F:glycosyltransferase activity"/>
    <property type="evidence" value="ECO:0007669"/>
    <property type="project" value="UniProtKB-ARBA"/>
</dbReference>
<dbReference type="AlphaFoldDB" id="A0A940YLV4"/>
<feature type="domain" description="Glycosyltransferase subfamily 4-like N-terminal" evidence="2">
    <location>
        <begin position="18"/>
        <end position="180"/>
    </location>
</feature>
<evidence type="ECO:0000313" key="4">
    <source>
        <dbReference type="Proteomes" id="UP000678374"/>
    </source>
</evidence>
<dbReference type="InterPro" id="IPR028098">
    <property type="entry name" value="Glyco_trans_4-like_N"/>
</dbReference>
<dbReference type="Pfam" id="PF13439">
    <property type="entry name" value="Glyco_transf_4"/>
    <property type="match status" value="1"/>
</dbReference>
<reference evidence="3" key="1">
    <citation type="submission" date="2021-04" db="EMBL/GenBank/DDBJ databases">
        <title>The genome sequence of Ideonella sp. 4Y11.</title>
        <authorList>
            <person name="Liu Y."/>
        </authorList>
    </citation>
    <scope>NUCLEOTIDE SEQUENCE</scope>
    <source>
        <strain evidence="3">4Y11</strain>
    </source>
</reference>
<gene>
    <name evidence="3" type="ORF">KAK06_05105</name>
</gene>
<comment type="caution">
    <text evidence="3">The sequence shown here is derived from an EMBL/GenBank/DDBJ whole genome shotgun (WGS) entry which is preliminary data.</text>
</comment>
<dbReference type="Proteomes" id="UP000678374">
    <property type="component" value="Unassembled WGS sequence"/>
</dbReference>
<dbReference type="CDD" id="cd03820">
    <property type="entry name" value="GT4_AmsD-like"/>
    <property type="match status" value="1"/>
</dbReference>
<evidence type="ECO:0000259" key="1">
    <source>
        <dbReference type="Pfam" id="PF00534"/>
    </source>
</evidence>
<name>A0A940YLV4_9BURK</name>
<dbReference type="EMBL" id="JAGQDE010000003">
    <property type="protein sequence ID" value="MBQ0958328.1"/>
    <property type="molecule type" value="Genomic_DNA"/>
</dbReference>